<reference evidence="2 3" key="1">
    <citation type="submission" date="2020-09" db="EMBL/GenBank/DDBJ databases">
        <title>A novel species.</title>
        <authorList>
            <person name="Gao J."/>
        </authorList>
    </citation>
    <scope>NUCLEOTIDE SEQUENCE [LARGE SCALE GENOMIC DNA]</scope>
    <source>
        <strain evidence="2 3">CRXT-Y-14</strain>
    </source>
</reference>
<dbReference type="Gene3D" id="3.40.50.410">
    <property type="entry name" value="von Willebrand factor, type A domain"/>
    <property type="match status" value="1"/>
</dbReference>
<dbReference type="Proteomes" id="UP000516428">
    <property type="component" value="Chromosome"/>
</dbReference>
<gene>
    <name evidence="2" type="ORF">IAG42_31325</name>
</gene>
<dbReference type="KEGG" id="sxn:IAG42_31325"/>
<dbReference type="InterPro" id="IPR036465">
    <property type="entry name" value="vWFA_dom_sf"/>
</dbReference>
<sequence>MPISFDKVPAGLVDLAKTAAVSLEKQGLAGRRAAVYLVLDRSGSMRRYYRDGSVQHLAEQALGLSVNLDDDGIVPTVFFDSHAHPAVDIGLDDYAGRVAQLHDSLGHMGTTDYAAAMDAVIDHYLDSGTEHPAFVIFQTDGSPDSRRAAEQTLCRAARLPLFWQFVGFGPDRFDFLRKLDELAVPARRVVDNAGFFPAGKNPRKIPDADLYDRLMGEYPDWLRAAAAAGVLAHGAG</sequence>
<dbReference type="Pfam" id="PF10138">
    <property type="entry name" value="vWA-TerF-like"/>
    <property type="match status" value="1"/>
</dbReference>
<dbReference type="CDD" id="cd00198">
    <property type="entry name" value="vWFA"/>
    <property type="match status" value="1"/>
</dbReference>
<dbReference type="AlphaFoldDB" id="A0A7H1BG01"/>
<feature type="domain" description="VWFA" evidence="1">
    <location>
        <begin position="34"/>
        <end position="214"/>
    </location>
</feature>
<evidence type="ECO:0000313" key="3">
    <source>
        <dbReference type="Proteomes" id="UP000516428"/>
    </source>
</evidence>
<name>A0A7H1BG01_9ACTN</name>
<dbReference type="SUPFAM" id="SSF53300">
    <property type="entry name" value="vWA-like"/>
    <property type="match status" value="1"/>
</dbReference>
<evidence type="ECO:0000259" key="1">
    <source>
        <dbReference type="PROSITE" id="PS50234"/>
    </source>
</evidence>
<organism evidence="2 3">
    <name type="scientific">Streptomyces xanthii</name>
    <dbReference type="NCBI Taxonomy" id="2768069"/>
    <lineage>
        <taxon>Bacteria</taxon>
        <taxon>Bacillati</taxon>
        <taxon>Actinomycetota</taxon>
        <taxon>Actinomycetes</taxon>
        <taxon>Kitasatosporales</taxon>
        <taxon>Streptomycetaceae</taxon>
        <taxon>Streptomyces</taxon>
    </lineage>
</organism>
<proteinExistence type="predicted"/>
<keyword evidence="3" id="KW-1185">Reference proteome</keyword>
<dbReference type="PROSITE" id="PS50234">
    <property type="entry name" value="VWFA"/>
    <property type="match status" value="1"/>
</dbReference>
<dbReference type="InterPro" id="IPR002035">
    <property type="entry name" value="VWF_A"/>
</dbReference>
<dbReference type="InterPro" id="IPR019303">
    <property type="entry name" value="vWA_TerF_C"/>
</dbReference>
<accession>A0A7H1BG01</accession>
<evidence type="ECO:0000313" key="2">
    <source>
        <dbReference type="EMBL" id="QNS07656.1"/>
    </source>
</evidence>
<protein>
    <submittedName>
        <fullName evidence="2">VWA domain-containing protein</fullName>
    </submittedName>
</protein>
<dbReference type="EMBL" id="CP061281">
    <property type="protein sequence ID" value="QNS07656.1"/>
    <property type="molecule type" value="Genomic_DNA"/>
</dbReference>
<dbReference type="SMART" id="SM00327">
    <property type="entry name" value="VWA"/>
    <property type="match status" value="1"/>
</dbReference>
<dbReference type="RefSeq" id="WP_188340318.1">
    <property type="nucleotide sequence ID" value="NZ_CP061281.1"/>
</dbReference>